<name>A0AAN7SCY7_9COLE</name>
<keyword evidence="3" id="KW-1185">Reference proteome</keyword>
<proteinExistence type="predicted"/>
<dbReference type="Proteomes" id="UP001353858">
    <property type="component" value="Unassembled WGS sequence"/>
</dbReference>
<feature type="coiled-coil region" evidence="1">
    <location>
        <begin position="121"/>
        <end position="207"/>
    </location>
</feature>
<gene>
    <name evidence="2" type="ORF">RN001_011719</name>
</gene>
<dbReference type="EMBL" id="JARPUR010000005">
    <property type="protein sequence ID" value="KAK4875297.1"/>
    <property type="molecule type" value="Genomic_DNA"/>
</dbReference>
<sequence length="236" mass="27417">MDPSTKDLLGLTGCLEKGIQDFKNQGHSLQELRNALIQQTNFYKAENAKMEANLKKLQLLPSDLNNETKSALDTFSLLQEKYETKLCNCESIGLSHADRLRKQTNYVTKLKSCIKLYLNFNEKLLKEIRIAKGELNRSEKEIDAINITSNKEVKTLQVKIERYEKEILKFEKKYPWLSDPQYNLPNISKETETLSNLQLLREKLVQELKVYRGLKPDITKATRQLAVIEKEYDSMI</sequence>
<reference evidence="3" key="1">
    <citation type="submission" date="2023-01" db="EMBL/GenBank/DDBJ databases">
        <title>Key to firefly adult light organ development and bioluminescence: homeobox transcription factors regulate luciferase expression and transportation to peroxisome.</title>
        <authorList>
            <person name="Fu X."/>
        </authorList>
    </citation>
    <scope>NUCLEOTIDE SEQUENCE [LARGE SCALE GENOMIC DNA]</scope>
</reference>
<dbReference type="AlphaFoldDB" id="A0AAN7SCY7"/>
<accession>A0AAN7SCY7</accession>
<organism evidence="2 3">
    <name type="scientific">Aquatica leii</name>
    <dbReference type="NCBI Taxonomy" id="1421715"/>
    <lineage>
        <taxon>Eukaryota</taxon>
        <taxon>Metazoa</taxon>
        <taxon>Ecdysozoa</taxon>
        <taxon>Arthropoda</taxon>
        <taxon>Hexapoda</taxon>
        <taxon>Insecta</taxon>
        <taxon>Pterygota</taxon>
        <taxon>Neoptera</taxon>
        <taxon>Endopterygota</taxon>
        <taxon>Coleoptera</taxon>
        <taxon>Polyphaga</taxon>
        <taxon>Elateriformia</taxon>
        <taxon>Elateroidea</taxon>
        <taxon>Lampyridae</taxon>
        <taxon>Luciolinae</taxon>
        <taxon>Aquatica</taxon>
    </lineage>
</organism>
<evidence type="ECO:0000256" key="1">
    <source>
        <dbReference type="SAM" id="Coils"/>
    </source>
</evidence>
<comment type="caution">
    <text evidence="2">The sequence shown here is derived from an EMBL/GenBank/DDBJ whole genome shotgun (WGS) entry which is preliminary data.</text>
</comment>
<evidence type="ECO:0000313" key="2">
    <source>
        <dbReference type="EMBL" id="KAK4875297.1"/>
    </source>
</evidence>
<evidence type="ECO:0000313" key="3">
    <source>
        <dbReference type="Proteomes" id="UP001353858"/>
    </source>
</evidence>
<keyword evidence="1" id="KW-0175">Coiled coil</keyword>
<protein>
    <submittedName>
        <fullName evidence="2">Uncharacterized protein</fullName>
    </submittedName>
</protein>